<evidence type="ECO:0000313" key="3">
    <source>
        <dbReference type="Proteomes" id="UP000540787"/>
    </source>
</evidence>
<dbReference type="AlphaFoldDB" id="A0A7X0CG63"/>
<dbReference type="EMBL" id="JACHBX010000005">
    <property type="protein sequence ID" value="MBB6135986.1"/>
    <property type="molecule type" value="Genomic_DNA"/>
</dbReference>
<reference evidence="2 3" key="1">
    <citation type="submission" date="2020-08" db="EMBL/GenBank/DDBJ databases">
        <title>The Agave Microbiome: Exploring the role of microbial communities in plant adaptations to desert environments.</title>
        <authorList>
            <person name="Partida-Martinez L.P."/>
        </authorList>
    </citation>
    <scope>NUCLEOTIDE SEQUENCE [LARGE SCALE GENOMIC DNA]</scope>
    <source>
        <strain evidence="2 3">AT3.2</strain>
    </source>
</reference>
<sequence length="71" mass="7564">MSEVIFSPLMVSTALVPVQRVGTRATTANESGSKRVAANPRGARTKPRVSDAKITALLAKFGRVWKPGKAK</sequence>
<proteinExistence type="predicted"/>
<name>A0A7X0CG63_9BURK</name>
<evidence type="ECO:0000256" key="1">
    <source>
        <dbReference type="SAM" id="MobiDB-lite"/>
    </source>
</evidence>
<organism evidence="2 3">
    <name type="scientific">Massilia aurea</name>
    <dbReference type="NCBI Taxonomy" id="373040"/>
    <lineage>
        <taxon>Bacteria</taxon>
        <taxon>Pseudomonadati</taxon>
        <taxon>Pseudomonadota</taxon>
        <taxon>Betaproteobacteria</taxon>
        <taxon>Burkholderiales</taxon>
        <taxon>Oxalobacteraceae</taxon>
        <taxon>Telluria group</taxon>
        <taxon>Massilia</taxon>
    </lineage>
</organism>
<dbReference type="Proteomes" id="UP000540787">
    <property type="component" value="Unassembled WGS sequence"/>
</dbReference>
<gene>
    <name evidence="2" type="ORF">HD842_004163</name>
</gene>
<keyword evidence="3" id="KW-1185">Reference proteome</keyword>
<dbReference type="RefSeq" id="WP_183556862.1">
    <property type="nucleotide sequence ID" value="NZ_JACHBX010000005.1"/>
</dbReference>
<comment type="caution">
    <text evidence="2">The sequence shown here is derived from an EMBL/GenBank/DDBJ whole genome shotgun (WGS) entry which is preliminary data.</text>
</comment>
<protein>
    <submittedName>
        <fullName evidence="2">Uncharacterized protein</fullName>
    </submittedName>
</protein>
<evidence type="ECO:0000313" key="2">
    <source>
        <dbReference type="EMBL" id="MBB6135986.1"/>
    </source>
</evidence>
<feature type="region of interest" description="Disordered" evidence="1">
    <location>
        <begin position="26"/>
        <end position="49"/>
    </location>
</feature>
<accession>A0A7X0CG63</accession>